<proteinExistence type="inferred from homology"/>
<dbReference type="Proteomes" id="UP001165587">
    <property type="component" value="Unassembled WGS sequence"/>
</dbReference>
<dbReference type="Gene3D" id="3.40.1620.10">
    <property type="entry name" value="YefM-like domain"/>
    <property type="match status" value="1"/>
</dbReference>
<keyword evidence="3" id="KW-1185">Reference proteome</keyword>
<dbReference type="RefSeq" id="WP_259526438.1">
    <property type="nucleotide sequence ID" value="NZ_JANLCK010000003.1"/>
</dbReference>
<dbReference type="NCBIfam" id="TIGR01552">
    <property type="entry name" value="phd_fam"/>
    <property type="match status" value="1"/>
</dbReference>
<comment type="similarity">
    <text evidence="1">Belongs to the phD/YefM antitoxin family.</text>
</comment>
<evidence type="ECO:0000313" key="3">
    <source>
        <dbReference type="Proteomes" id="UP001165587"/>
    </source>
</evidence>
<evidence type="ECO:0000313" key="2">
    <source>
        <dbReference type="EMBL" id="MCS5725852.1"/>
    </source>
</evidence>
<reference evidence="2" key="1">
    <citation type="submission" date="2022-08" db="EMBL/GenBank/DDBJ databases">
        <authorList>
            <person name="Deng Y."/>
            <person name="Han X.-F."/>
            <person name="Zhang Y.-Q."/>
        </authorList>
    </citation>
    <scope>NUCLEOTIDE SEQUENCE</scope>
    <source>
        <strain evidence="2">CPCC 203407</strain>
    </source>
</reference>
<evidence type="ECO:0000256" key="1">
    <source>
        <dbReference type="ARBA" id="ARBA00009981"/>
    </source>
</evidence>
<comment type="caution">
    <text evidence="2">The sequence shown here is derived from an EMBL/GenBank/DDBJ whole genome shotgun (WGS) entry which is preliminary data.</text>
</comment>
<dbReference type="AlphaFoldDB" id="A0AA41XD40"/>
<dbReference type="SUPFAM" id="SSF143120">
    <property type="entry name" value="YefM-like"/>
    <property type="match status" value="1"/>
</dbReference>
<protein>
    <submittedName>
        <fullName evidence="2">Type II toxin-antitoxin system prevent-host-death family antitoxin</fullName>
    </submittedName>
</protein>
<name>A0AA41XD40_9MICO</name>
<accession>A0AA41XD40</accession>
<dbReference type="EMBL" id="JANLCK010000003">
    <property type="protein sequence ID" value="MCS5725852.1"/>
    <property type="molecule type" value="Genomic_DNA"/>
</dbReference>
<gene>
    <name evidence="2" type="ORF">N1028_08070</name>
</gene>
<dbReference type="InterPro" id="IPR036165">
    <property type="entry name" value="YefM-like_sf"/>
</dbReference>
<sequence length="78" mass="8599">MSSVSVRDLRNRGGDVLARVARGEALVVTNDGAEVAELRPLPRQSLSTRQLIERRLHLPLVDPEALRADLDELLDSSL</sequence>
<organism evidence="2 3">
    <name type="scientific">Herbiconiux oxytropis</name>
    <dbReference type="NCBI Taxonomy" id="2970915"/>
    <lineage>
        <taxon>Bacteria</taxon>
        <taxon>Bacillati</taxon>
        <taxon>Actinomycetota</taxon>
        <taxon>Actinomycetes</taxon>
        <taxon>Micrococcales</taxon>
        <taxon>Microbacteriaceae</taxon>
        <taxon>Herbiconiux</taxon>
    </lineage>
</organism>